<sequence>MEIFQVRERYSNQLDSLIPPKGVRKSSQARATELLFQQPVVTIARRHVMSVVNL</sequence>
<evidence type="ECO:0000313" key="1">
    <source>
        <dbReference type="EMBL" id="JAH75554.1"/>
    </source>
</evidence>
<organism evidence="1">
    <name type="scientific">Anguilla anguilla</name>
    <name type="common">European freshwater eel</name>
    <name type="synonym">Muraena anguilla</name>
    <dbReference type="NCBI Taxonomy" id="7936"/>
    <lineage>
        <taxon>Eukaryota</taxon>
        <taxon>Metazoa</taxon>
        <taxon>Chordata</taxon>
        <taxon>Craniata</taxon>
        <taxon>Vertebrata</taxon>
        <taxon>Euteleostomi</taxon>
        <taxon>Actinopterygii</taxon>
        <taxon>Neopterygii</taxon>
        <taxon>Teleostei</taxon>
        <taxon>Anguilliformes</taxon>
        <taxon>Anguillidae</taxon>
        <taxon>Anguilla</taxon>
    </lineage>
</organism>
<reference evidence="1" key="1">
    <citation type="submission" date="2014-11" db="EMBL/GenBank/DDBJ databases">
        <authorList>
            <person name="Amaro Gonzalez C."/>
        </authorList>
    </citation>
    <scope>NUCLEOTIDE SEQUENCE</scope>
</reference>
<dbReference type="AlphaFoldDB" id="A0A0E9VBS0"/>
<reference evidence="1" key="2">
    <citation type="journal article" date="2015" name="Fish Shellfish Immunol.">
        <title>Early steps in the European eel (Anguilla anguilla)-Vibrio vulnificus interaction in the gills: Role of the RtxA13 toxin.</title>
        <authorList>
            <person name="Callol A."/>
            <person name="Pajuelo D."/>
            <person name="Ebbesson L."/>
            <person name="Teles M."/>
            <person name="MacKenzie S."/>
            <person name="Amaro C."/>
        </authorList>
    </citation>
    <scope>NUCLEOTIDE SEQUENCE</scope>
</reference>
<accession>A0A0E9VBS0</accession>
<protein>
    <submittedName>
        <fullName evidence="1">Uncharacterized protein</fullName>
    </submittedName>
</protein>
<proteinExistence type="predicted"/>
<dbReference type="EMBL" id="GBXM01033023">
    <property type="protein sequence ID" value="JAH75554.1"/>
    <property type="molecule type" value="Transcribed_RNA"/>
</dbReference>
<name>A0A0E9VBS0_ANGAN</name>